<accession>A0AA41SGX9</accession>
<evidence type="ECO:0000259" key="1">
    <source>
        <dbReference type="PROSITE" id="PS50053"/>
    </source>
</evidence>
<proteinExistence type="predicted"/>
<reference evidence="2" key="1">
    <citation type="submission" date="2022-03" db="EMBL/GenBank/DDBJ databases">
        <title>A functionally conserved STORR gene fusion in Papaver species that diverged 16.8 million years ago.</title>
        <authorList>
            <person name="Catania T."/>
        </authorList>
    </citation>
    <scope>NUCLEOTIDE SEQUENCE</scope>
    <source>
        <strain evidence="2">S-191538</strain>
    </source>
</reference>
<dbReference type="InterPro" id="IPR029071">
    <property type="entry name" value="Ubiquitin-like_domsf"/>
</dbReference>
<sequence>MMTSRMNRKAKMIEKSLEILDVFFSLGSYTMNVIVVTRSGEFTMQIGFSESVFDIKRRIEQGLGIEVSTQILTVYGLELIDGLDMGDYPIIVEGTRIDLNIKNKEVVIEVDPNRIQIVLSISKRKAIVEVDRTETVASLKEKIHGIDGSPIKRTVLSFSGIEMNENYRSLCEYGICEGSEVSVFYRNVNHPIRGDQPSARRLSLVVQTTSVLNSARIPLEMFESNTIRDIRRVLLDGKMLPQDDYFFIHKQRIMQDDCSLRWHGVEDGDFLYVFKGTVSRDQY</sequence>
<dbReference type="GO" id="GO:0031593">
    <property type="term" value="F:polyubiquitin modification-dependent protein binding"/>
    <property type="evidence" value="ECO:0007669"/>
    <property type="project" value="TreeGrafter"/>
</dbReference>
<dbReference type="Proteomes" id="UP001177140">
    <property type="component" value="Unassembled WGS sequence"/>
</dbReference>
<dbReference type="InterPro" id="IPR000626">
    <property type="entry name" value="Ubiquitin-like_dom"/>
</dbReference>
<dbReference type="PROSITE" id="PS50053">
    <property type="entry name" value="UBIQUITIN_2"/>
    <property type="match status" value="3"/>
</dbReference>
<dbReference type="GO" id="GO:0043130">
    <property type="term" value="F:ubiquitin binding"/>
    <property type="evidence" value="ECO:0007669"/>
    <property type="project" value="TreeGrafter"/>
</dbReference>
<dbReference type="GO" id="GO:0043161">
    <property type="term" value="P:proteasome-mediated ubiquitin-dependent protein catabolic process"/>
    <property type="evidence" value="ECO:0007669"/>
    <property type="project" value="TreeGrafter"/>
</dbReference>
<organism evidence="2 3">
    <name type="scientific">Papaver nudicaule</name>
    <name type="common">Iceland poppy</name>
    <dbReference type="NCBI Taxonomy" id="74823"/>
    <lineage>
        <taxon>Eukaryota</taxon>
        <taxon>Viridiplantae</taxon>
        <taxon>Streptophyta</taxon>
        <taxon>Embryophyta</taxon>
        <taxon>Tracheophyta</taxon>
        <taxon>Spermatophyta</taxon>
        <taxon>Magnoliopsida</taxon>
        <taxon>Ranunculales</taxon>
        <taxon>Papaveraceae</taxon>
        <taxon>Papaveroideae</taxon>
        <taxon>Papaver</taxon>
    </lineage>
</organism>
<name>A0AA41SGX9_PAPNU</name>
<dbReference type="GO" id="GO:0005654">
    <property type="term" value="C:nucleoplasm"/>
    <property type="evidence" value="ECO:0007669"/>
    <property type="project" value="TreeGrafter"/>
</dbReference>
<dbReference type="Gene3D" id="3.10.20.90">
    <property type="entry name" value="Phosphatidylinositol 3-kinase Catalytic Subunit, Chain A, domain 1"/>
    <property type="match status" value="3"/>
</dbReference>
<feature type="domain" description="Ubiquitin-like" evidence="1">
    <location>
        <begin position="202"/>
        <end position="273"/>
    </location>
</feature>
<dbReference type="PANTHER" id="PTHR10621:SF39">
    <property type="entry name" value="UBIQUITIN-LIKE SUPERFAMILY PROTEIN"/>
    <property type="match status" value="1"/>
</dbReference>
<feature type="domain" description="Ubiquitin-like" evidence="1">
    <location>
        <begin position="115"/>
        <end position="190"/>
    </location>
</feature>
<evidence type="ECO:0000313" key="2">
    <source>
        <dbReference type="EMBL" id="MCL7036327.1"/>
    </source>
</evidence>
<gene>
    <name evidence="2" type="ORF">MKW94_000382</name>
</gene>
<comment type="caution">
    <text evidence="2">The sequence shown here is derived from an EMBL/GenBank/DDBJ whole genome shotgun (WGS) entry which is preliminary data.</text>
</comment>
<feature type="domain" description="Ubiquitin-like" evidence="1">
    <location>
        <begin position="31"/>
        <end position="90"/>
    </location>
</feature>
<evidence type="ECO:0000313" key="3">
    <source>
        <dbReference type="Proteomes" id="UP001177140"/>
    </source>
</evidence>
<dbReference type="SMART" id="SM00213">
    <property type="entry name" value="UBQ"/>
    <property type="match status" value="3"/>
</dbReference>
<dbReference type="GO" id="GO:0070628">
    <property type="term" value="F:proteasome binding"/>
    <property type="evidence" value="ECO:0007669"/>
    <property type="project" value="TreeGrafter"/>
</dbReference>
<dbReference type="AlphaFoldDB" id="A0AA41SGX9"/>
<protein>
    <recommendedName>
        <fullName evidence="1">Ubiquitin-like domain-containing protein</fullName>
    </recommendedName>
</protein>
<dbReference type="Pfam" id="PF00240">
    <property type="entry name" value="ubiquitin"/>
    <property type="match status" value="2"/>
</dbReference>
<dbReference type="CDD" id="cd17039">
    <property type="entry name" value="Ubl_ubiquitin_like"/>
    <property type="match status" value="1"/>
</dbReference>
<dbReference type="SUPFAM" id="SSF54236">
    <property type="entry name" value="Ubiquitin-like"/>
    <property type="match status" value="3"/>
</dbReference>
<keyword evidence="3" id="KW-1185">Reference proteome</keyword>
<dbReference type="GO" id="GO:0005829">
    <property type="term" value="C:cytosol"/>
    <property type="evidence" value="ECO:0007669"/>
    <property type="project" value="TreeGrafter"/>
</dbReference>
<dbReference type="EMBL" id="JAJJMA010166704">
    <property type="protein sequence ID" value="MCL7036327.1"/>
    <property type="molecule type" value="Genomic_DNA"/>
</dbReference>
<dbReference type="PANTHER" id="PTHR10621">
    <property type="entry name" value="UV EXCISION REPAIR PROTEIN RAD23"/>
    <property type="match status" value="1"/>
</dbReference>